<evidence type="ECO:0000313" key="2">
    <source>
        <dbReference type="EMBL" id="GAU44590.1"/>
    </source>
</evidence>
<feature type="compositionally biased region" description="Basic and acidic residues" evidence="1">
    <location>
        <begin position="174"/>
        <end position="198"/>
    </location>
</feature>
<feature type="compositionally biased region" description="Acidic residues" evidence="1">
    <location>
        <begin position="147"/>
        <end position="172"/>
    </location>
</feature>
<protein>
    <submittedName>
        <fullName evidence="2">Uncharacterized protein</fullName>
    </submittedName>
</protein>
<gene>
    <name evidence="2" type="ORF">TSUD_136370</name>
</gene>
<dbReference type="OrthoDB" id="1112980at2759"/>
<dbReference type="AlphaFoldDB" id="A0A2Z6P605"/>
<feature type="compositionally biased region" description="Polar residues" evidence="1">
    <location>
        <begin position="44"/>
        <end position="59"/>
    </location>
</feature>
<feature type="region of interest" description="Disordered" evidence="1">
    <location>
        <begin position="1"/>
        <end position="64"/>
    </location>
</feature>
<accession>A0A2Z6P605</accession>
<dbReference type="EMBL" id="DF974056">
    <property type="protein sequence ID" value="GAU44590.1"/>
    <property type="molecule type" value="Genomic_DNA"/>
</dbReference>
<feature type="region of interest" description="Disordered" evidence="1">
    <location>
        <begin position="144"/>
        <end position="213"/>
    </location>
</feature>
<dbReference type="GO" id="GO:0000492">
    <property type="term" value="P:box C/D snoRNP assembly"/>
    <property type="evidence" value="ECO:0007669"/>
    <property type="project" value="InterPro"/>
</dbReference>
<name>A0A2Z6P605_TRISU</name>
<dbReference type="GO" id="GO:0062064">
    <property type="term" value="F:box C/D methylation guide snoRNP complex binding"/>
    <property type="evidence" value="ECO:0007669"/>
    <property type="project" value="TreeGrafter"/>
</dbReference>
<proteinExistence type="predicted"/>
<evidence type="ECO:0000313" key="3">
    <source>
        <dbReference type="Proteomes" id="UP000242715"/>
    </source>
</evidence>
<organism evidence="2 3">
    <name type="scientific">Trifolium subterraneum</name>
    <name type="common">Subterranean clover</name>
    <dbReference type="NCBI Taxonomy" id="3900"/>
    <lineage>
        <taxon>Eukaryota</taxon>
        <taxon>Viridiplantae</taxon>
        <taxon>Streptophyta</taxon>
        <taxon>Embryophyta</taxon>
        <taxon>Tracheophyta</taxon>
        <taxon>Spermatophyta</taxon>
        <taxon>Magnoliopsida</taxon>
        <taxon>eudicotyledons</taxon>
        <taxon>Gunneridae</taxon>
        <taxon>Pentapetalae</taxon>
        <taxon>rosids</taxon>
        <taxon>fabids</taxon>
        <taxon>Fabales</taxon>
        <taxon>Fabaceae</taxon>
        <taxon>Papilionoideae</taxon>
        <taxon>50 kb inversion clade</taxon>
        <taxon>NPAAA clade</taxon>
        <taxon>Hologalegina</taxon>
        <taxon>IRL clade</taxon>
        <taxon>Trifolieae</taxon>
        <taxon>Trifolium</taxon>
    </lineage>
</organism>
<feature type="compositionally biased region" description="Low complexity" evidence="1">
    <location>
        <begin position="20"/>
        <end position="29"/>
    </location>
</feature>
<dbReference type="Proteomes" id="UP000242715">
    <property type="component" value="Unassembled WGS sequence"/>
</dbReference>
<feature type="compositionally biased region" description="Basic and acidic residues" evidence="1">
    <location>
        <begin position="1"/>
        <end position="15"/>
    </location>
</feature>
<keyword evidence="3" id="KW-1185">Reference proteome</keyword>
<dbReference type="PANTHER" id="PTHR28674">
    <property type="entry name" value="SIMILAR TO DNA SEGMENT, CHR 10, WAYNE STATE UNIVERSITY 102,-EXPRESSED"/>
    <property type="match status" value="1"/>
</dbReference>
<evidence type="ECO:0000256" key="1">
    <source>
        <dbReference type="SAM" id="MobiDB-lite"/>
    </source>
</evidence>
<reference evidence="3" key="1">
    <citation type="journal article" date="2017" name="Front. Plant Sci.">
        <title>Climate Clever Clovers: New Paradigm to Reduce the Environmental Footprint of Ruminants by Breeding Low Methanogenic Forages Utilizing Haplotype Variation.</title>
        <authorList>
            <person name="Kaur P."/>
            <person name="Appels R."/>
            <person name="Bayer P.E."/>
            <person name="Keeble-Gagnere G."/>
            <person name="Wang J."/>
            <person name="Hirakawa H."/>
            <person name="Shirasawa K."/>
            <person name="Vercoe P."/>
            <person name="Stefanova K."/>
            <person name="Durmic Z."/>
            <person name="Nichols P."/>
            <person name="Revell C."/>
            <person name="Isobe S.N."/>
            <person name="Edwards D."/>
            <person name="Erskine W."/>
        </authorList>
    </citation>
    <scope>NUCLEOTIDE SEQUENCE [LARGE SCALE GENOMIC DNA]</scope>
    <source>
        <strain evidence="3">cv. Daliak</strain>
    </source>
</reference>
<dbReference type="PANTHER" id="PTHR28674:SF1">
    <property type="entry name" value="NOP PROTEIN CHAPERONE 1"/>
    <property type="match status" value="1"/>
</dbReference>
<dbReference type="Pfam" id="PF15370">
    <property type="entry name" value="NOPCHAP1"/>
    <property type="match status" value="1"/>
</dbReference>
<dbReference type="InterPro" id="IPR027921">
    <property type="entry name" value="NOPCHAP1"/>
</dbReference>
<sequence>MTENSKELLQLEDHNPNPTPLSSLETTLLVCDNNNNKKKKKESNTQTKRFPIDGTSSLTAPLPPSQLLGKVKDFLGVMSEANKRLENDAKDHPEEYDIEELTGNESEVIEMDLMLGVADLHTPEAVAAAESAISGCQPVISLAADGSEIDSEEESSVDEDDEIDSNVDECDYGNDGKKPSSLDKKHTSDKDCVHEKQKGNRRSKKRPAIVELS</sequence>